<sequence length="108" mass="11532">MAVGPVSVDVLTEHAGAAGLLVALFHRRRLAALQAVVIPRGEGVYHERSHCGHHGDEAREGEVLPRLLAQTGRAEALEGVRKHVDEASGEDHARSKRLHSEEGVPLGA</sequence>
<organism evidence="2">
    <name type="scientific">Nymphaea colorata</name>
    <name type="common">pocket water lily</name>
    <dbReference type="NCBI Taxonomy" id="210225"/>
    <lineage>
        <taxon>Eukaryota</taxon>
        <taxon>Viridiplantae</taxon>
        <taxon>Streptophyta</taxon>
        <taxon>Embryophyta</taxon>
        <taxon>Tracheophyta</taxon>
        <taxon>Spermatophyta</taxon>
        <taxon>Magnoliopsida</taxon>
        <taxon>Nymphaeales</taxon>
        <taxon>Nymphaeaceae</taxon>
        <taxon>Nymphaea</taxon>
    </lineage>
</organism>
<dbReference type="AlphaFoldDB" id="A0A5K0WJV2"/>
<feature type="region of interest" description="Disordered" evidence="1">
    <location>
        <begin position="79"/>
        <end position="108"/>
    </location>
</feature>
<reference evidence="2" key="1">
    <citation type="submission" date="2019-09" db="EMBL/GenBank/DDBJ databases">
        <authorList>
            <person name="Zhang L."/>
        </authorList>
    </citation>
    <scope>NUCLEOTIDE SEQUENCE</scope>
</reference>
<dbReference type="Gramene" id="NC10G0032940.1">
    <property type="protein sequence ID" value="NC10G0032940.1:cds"/>
    <property type="gene ID" value="NC10G0032940"/>
</dbReference>
<feature type="compositionally biased region" description="Basic and acidic residues" evidence="1">
    <location>
        <begin position="79"/>
        <end position="102"/>
    </location>
</feature>
<name>A0A5K0WJV2_9MAGN</name>
<protein>
    <submittedName>
        <fullName evidence="2">Uncharacterized protein</fullName>
    </submittedName>
</protein>
<evidence type="ECO:0000313" key="2">
    <source>
        <dbReference type="EMBL" id="VVV53671.1"/>
    </source>
</evidence>
<evidence type="ECO:0000256" key="1">
    <source>
        <dbReference type="SAM" id="MobiDB-lite"/>
    </source>
</evidence>
<gene>
    <name evidence="2" type="ORF">NYM_LOCUS3810</name>
</gene>
<dbReference type="EMBL" id="LR721775">
    <property type="protein sequence ID" value="VVV53671.1"/>
    <property type="molecule type" value="Genomic_DNA"/>
</dbReference>
<accession>A0A5K0WJV2</accession>
<proteinExistence type="predicted"/>